<evidence type="ECO:0000256" key="8">
    <source>
        <dbReference type="SAM" id="Phobius"/>
    </source>
</evidence>
<feature type="transmembrane region" description="Helical" evidence="8">
    <location>
        <begin position="130"/>
        <end position="147"/>
    </location>
</feature>
<feature type="transmembrane region" description="Helical" evidence="8">
    <location>
        <begin position="241"/>
        <end position="264"/>
    </location>
</feature>
<accession>A0A5Q4VE62</accession>
<dbReference type="Proteomes" id="UP000321899">
    <property type="component" value="Unassembled WGS sequence"/>
</dbReference>
<evidence type="ECO:0000256" key="3">
    <source>
        <dbReference type="ARBA" id="ARBA00022475"/>
    </source>
</evidence>
<evidence type="ECO:0000256" key="7">
    <source>
        <dbReference type="ARBA" id="ARBA00023136"/>
    </source>
</evidence>
<feature type="transmembrane region" description="Helical" evidence="8">
    <location>
        <begin position="347"/>
        <end position="363"/>
    </location>
</feature>
<feature type="transmembrane region" description="Helical" evidence="8">
    <location>
        <begin position="16"/>
        <end position="36"/>
    </location>
</feature>
<dbReference type="OrthoDB" id="1673656at2"/>
<evidence type="ECO:0000313" key="10">
    <source>
        <dbReference type="Proteomes" id="UP000321899"/>
    </source>
</evidence>
<feature type="transmembrane region" description="Helical" evidence="8">
    <location>
        <begin position="199"/>
        <end position="220"/>
    </location>
</feature>
<feature type="transmembrane region" description="Helical" evidence="8">
    <location>
        <begin position="42"/>
        <end position="70"/>
    </location>
</feature>
<evidence type="ECO:0000256" key="1">
    <source>
        <dbReference type="ARBA" id="ARBA00004429"/>
    </source>
</evidence>
<dbReference type="PANTHER" id="PTHR35334">
    <property type="entry name" value="SERINE TRANSPORTER"/>
    <property type="match status" value="1"/>
</dbReference>
<keyword evidence="7 8" id="KW-0472">Membrane</keyword>
<dbReference type="AlphaFoldDB" id="A0A5Q4VE62"/>
<dbReference type="EMBL" id="VDMB01000002">
    <property type="protein sequence ID" value="TYT75935.1"/>
    <property type="molecule type" value="Genomic_DNA"/>
</dbReference>
<gene>
    <name evidence="9" type="ORF">FIM25_03305</name>
</gene>
<feature type="transmembrane region" description="Helical" evidence="8">
    <location>
        <begin position="154"/>
        <end position="179"/>
    </location>
</feature>
<protein>
    <recommendedName>
        <fullName evidence="11">Amino acid permease</fullName>
    </recommendedName>
</protein>
<keyword evidence="5 8" id="KW-0812">Transmembrane</keyword>
<keyword evidence="3" id="KW-1003">Cell membrane</keyword>
<dbReference type="Pfam" id="PF03222">
    <property type="entry name" value="Trp_Tyr_perm"/>
    <property type="match status" value="1"/>
</dbReference>
<keyword evidence="2" id="KW-0813">Transport</keyword>
<proteinExistence type="predicted"/>
<sequence length="364" mass="40784">MNSETERKIRVEERSLPWILTLFGTAVGAGILYLPLEAGISGVWAMIILSIFILPIIYYSHNSVISLLIVERANLDYTGVVAHFLGRFSGLLVVAVFFITFYAVLLSYLLGLNANLGAYFVHIGISESNWAKGPFLSLAILFVFAFIQMIDKKIVLAVMSFLSSVIIILLFAISIYLIPFWNLSSFFLVPEPMGFARDLLKILPILVLSFVFFPTISSMIRSFRGHDGWIKDDTLLKLQTIVLKTSVLLLFFVLFFVYSCLFSLKPEEFAFAIAENLNALTILSFKDGISPILVNIGVIVGIAALATSFIGVFFAVKESGAEILKKALPFFKKDEKKDNLTKKKQDLFLHLFIYLSIFMVPCFS</sequence>
<comment type="caution">
    <text evidence="9">The sequence shown here is derived from an EMBL/GenBank/DDBJ whole genome shotgun (WGS) entry which is preliminary data.</text>
</comment>
<keyword evidence="6 8" id="KW-1133">Transmembrane helix</keyword>
<dbReference type="GO" id="GO:0003333">
    <property type="term" value="P:amino acid transmembrane transport"/>
    <property type="evidence" value="ECO:0007669"/>
    <property type="project" value="InterPro"/>
</dbReference>
<dbReference type="InterPro" id="IPR018227">
    <property type="entry name" value="Amino_acid_transport_2"/>
</dbReference>
<keyword evidence="4" id="KW-0997">Cell inner membrane</keyword>
<dbReference type="RefSeq" id="WP_139446258.1">
    <property type="nucleotide sequence ID" value="NZ_VDMB01000002.1"/>
</dbReference>
<name>A0A5Q4VE62_9BACT</name>
<dbReference type="PANTHER" id="PTHR35334:SF5">
    <property type="entry name" value="INNER MEMBRANE TRANSPORT PROTEIN YHJV"/>
    <property type="match status" value="1"/>
</dbReference>
<evidence type="ECO:0000256" key="4">
    <source>
        <dbReference type="ARBA" id="ARBA00022519"/>
    </source>
</evidence>
<evidence type="ECO:0000256" key="5">
    <source>
        <dbReference type="ARBA" id="ARBA00022692"/>
    </source>
</evidence>
<feature type="transmembrane region" description="Helical" evidence="8">
    <location>
        <begin position="91"/>
        <end position="110"/>
    </location>
</feature>
<dbReference type="GO" id="GO:0005886">
    <property type="term" value="C:plasma membrane"/>
    <property type="evidence" value="ECO:0007669"/>
    <property type="project" value="UniProtKB-SubCell"/>
</dbReference>
<evidence type="ECO:0000256" key="6">
    <source>
        <dbReference type="ARBA" id="ARBA00022989"/>
    </source>
</evidence>
<evidence type="ECO:0008006" key="11">
    <source>
        <dbReference type="Google" id="ProtNLM"/>
    </source>
</evidence>
<evidence type="ECO:0000256" key="2">
    <source>
        <dbReference type="ARBA" id="ARBA00022448"/>
    </source>
</evidence>
<comment type="subcellular location">
    <subcellularLocation>
        <location evidence="1">Cell inner membrane</location>
        <topology evidence="1">Multi-pass membrane protein</topology>
    </subcellularLocation>
</comment>
<evidence type="ECO:0000313" key="9">
    <source>
        <dbReference type="EMBL" id="TYT75935.1"/>
    </source>
</evidence>
<reference evidence="9 10" key="1">
    <citation type="submission" date="2019-06" db="EMBL/GenBank/DDBJ databases">
        <title>Desulfobotulus mexicanus sp. nov., a novel sulfate-reducing bacterium isolated from the sediment of an alkaline crater lake in Mexico.</title>
        <authorList>
            <person name="Hirschler-Rea A."/>
        </authorList>
    </citation>
    <scope>NUCLEOTIDE SEQUENCE [LARGE SCALE GENOMIC DNA]</scope>
    <source>
        <strain evidence="9 10">PAR22N</strain>
    </source>
</reference>
<keyword evidence="10" id="KW-1185">Reference proteome</keyword>
<feature type="transmembrane region" description="Helical" evidence="8">
    <location>
        <begin position="292"/>
        <end position="316"/>
    </location>
</feature>
<organism evidence="9 10">
    <name type="scientific">Desulfobotulus mexicanus</name>
    <dbReference type="NCBI Taxonomy" id="2586642"/>
    <lineage>
        <taxon>Bacteria</taxon>
        <taxon>Pseudomonadati</taxon>
        <taxon>Thermodesulfobacteriota</taxon>
        <taxon>Desulfobacteria</taxon>
        <taxon>Desulfobacterales</taxon>
        <taxon>Desulfobacteraceae</taxon>
        <taxon>Desulfobotulus</taxon>
    </lineage>
</organism>